<evidence type="ECO:0000256" key="1">
    <source>
        <dbReference type="SAM" id="MobiDB-lite"/>
    </source>
</evidence>
<name>A0ABW0RU81_9GAMM</name>
<evidence type="ECO:0000313" key="4">
    <source>
        <dbReference type="Proteomes" id="UP001596055"/>
    </source>
</evidence>
<gene>
    <name evidence="3" type="ORF">ACFPQA_15745</name>
</gene>
<protein>
    <submittedName>
        <fullName evidence="3">Tetratricopeptide repeat protein</fullName>
    </submittedName>
</protein>
<feature type="region of interest" description="Disordered" evidence="1">
    <location>
        <begin position="373"/>
        <end position="396"/>
    </location>
</feature>
<feature type="signal peptide" evidence="2">
    <location>
        <begin position="1"/>
        <end position="40"/>
    </location>
</feature>
<dbReference type="InterPro" id="IPR011990">
    <property type="entry name" value="TPR-like_helical_dom_sf"/>
</dbReference>
<evidence type="ECO:0000256" key="2">
    <source>
        <dbReference type="SAM" id="SignalP"/>
    </source>
</evidence>
<evidence type="ECO:0000313" key="3">
    <source>
        <dbReference type="EMBL" id="MFC5546517.1"/>
    </source>
</evidence>
<sequence length="396" mass="45189">MRKPTAICSISKRWERWRVSRRRLSAFLILMVLSTEPAFAGPSPINPDFADTAILAQLPNVRVNTAQPPSSPEALASQVHEYIRQARSTGDPRFIGYAEGILSPWPENRMTDELRVLRATLYQSQHKFDKARTDLRTVIQQGYGPQRLQALLTLANVQTVQGRYDQARTACQQLQQAMPGLISQSCLALVDARTGQAREAYQTLLAGYRQARGAATSEQLWALGTLGDLADQLDNDKAEQYWREVLLSNPDDLYIRAELADWYLRHHRAQPVLALTRGYEKVDSLAVLRAIAMRRLDHPDAPTLVQRLRERFSEARWRGSMLHKRDYARFQLHVENDPELALEFALANWKTQREPPDTRLLLLAAREAGQTERSRPVRQWLASHHQTDARYPGDTP</sequence>
<reference evidence="4" key="1">
    <citation type="journal article" date="2019" name="Int. J. Syst. Evol. Microbiol.">
        <title>The Global Catalogue of Microorganisms (GCM) 10K type strain sequencing project: providing services to taxonomists for standard genome sequencing and annotation.</title>
        <authorList>
            <consortium name="The Broad Institute Genomics Platform"/>
            <consortium name="The Broad Institute Genome Sequencing Center for Infectious Disease"/>
            <person name="Wu L."/>
            <person name="Ma J."/>
        </authorList>
    </citation>
    <scope>NUCLEOTIDE SEQUENCE [LARGE SCALE GENOMIC DNA]</scope>
    <source>
        <strain evidence="4">CGMCC 4.1799</strain>
    </source>
</reference>
<accession>A0ABW0RU81</accession>
<dbReference type="RefSeq" id="WP_248158564.1">
    <property type="nucleotide sequence ID" value="NZ_JAKZAJ010000004.1"/>
</dbReference>
<proteinExistence type="predicted"/>
<dbReference type="Gene3D" id="1.25.40.10">
    <property type="entry name" value="Tetratricopeptide repeat domain"/>
    <property type="match status" value="1"/>
</dbReference>
<dbReference type="EMBL" id="JBHSNL010000006">
    <property type="protein sequence ID" value="MFC5546517.1"/>
    <property type="molecule type" value="Genomic_DNA"/>
</dbReference>
<dbReference type="SUPFAM" id="SSF48452">
    <property type="entry name" value="TPR-like"/>
    <property type="match status" value="1"/>
</dbReference>
<feature type="chain" id="PRO_5046203206" evidence="2">
    <location>
        <begin position="41"/>
        <end position="396"/>
    </location>
</feature>
<keyword evidence="4" id="KW-1185">Reference proteome</keyword>
<comment type="caution">
    <text evidence="3">The sequence shown here is derived from an EMBL/GenBank/DDBJ whole genome shotgun (WGS) entry which is preliminary data.</text>
</comment>
<organism evidence="3 4">
    <name type="scientific">Marinobacter koreensis</name>
    <dbReference type="NCBI Taxonomy" id="335974"/>
    <lineage>
        <taxon>Bacteria</taxon>
        <taxon>Pseudomonadati</taxon>
        <taxon>Pseudomonadota</taxon>
        <taxon>Gammaproteobacteria</taxon>
        <taxon>Pseudomonadales</taxon>
        <taxon>Marinobacteraceae</taxon>
        <taxon>Marinobacter</taxon>
    </lineage>
</organism>
<dbReference type="Proteomes" id="UP001596055">
    <property type="component" value="Unassembled WGS sequence"/>
</dbReference>
<keyword evidence="2" id="KW-0732">Signal</keyword>